<protein>
    <submittedName>
        <fullName evidence="2">Uncharacterized protein</fullName>
    </submittedName>
</protein>
<accession>A0A843UXS3</accession>
<gene>
    <name evidence="2" type="ORF">Taro_020980</name>
</gene>
<dbReference type="EMBL" id="NMUH01001055">
    <property type="protein sequence ID" value="MQL88425.1"/>
    <property type="molecule type" value="Genomic_DNA"/>
</dbReference>
<reference evidence="2" key="1">
    <citation type="submission" date="2017-07" db="EMBL/GenBank/DDBJ databases">
        <title>Taro Niue Genome Assembly and Annotation.</title>
        <authorList>
            <person name="Atibalentja N."/>
            <person name="Keating K."/>
            <person name="Fields C.J."/>
        </authorList>
    </citation>
    <scope>NUCLEOTIDE SEQUENCE</scope>
    <source>
        <strain evidence="2">Niue_2</strain>
        <tissue evidence="2">Leaf</tissue>
    </source>
</reference>
<dbReference type="PANTHER" id="PTHR33601:SF22">
    <property type="entry name" value="PROTEIN LITTLE ZIPPER 1"/>
    <property type="match status" value="1"/>
</dbReference>
<dbReference type="AlphaFoldDB" id="A0A843UXS3"/>
<dbReference type="OrthoDB" id="1918054at2759"/>
<feature type="compositionally biased region" description="Low complexity" evidence="1">
    <location>
        <begin position="207"/>
        <end position="219"/>
    </location>
</feature>
<comment type="caution">
    <text evidence="2">The sequence shown here is derived from an EMBL/GenBank/DDBJ whole genome shotgun (WGS) entry which is preliminary data.</text>
</comment>
<sequence>MAGASTDLSSHLLPRVDGCSSKSIVSFPSHHLSVHPQKSRNILCRSKRFVDTPTSQAPTMQHPAAPFVPLRRRPRKSRSAQVLLRRLPKRRSLLQLLKRGSSNRSNNRQQKAAARVTRDGDREKEEMEMEMVNMKLYLENRCIMEENQRLRKKALALRHENQILLTQLHHHHGFQFAVLHNNKNIEDVGDVSSGADDAQLPAHHCHQQQQQQHGQASNP</sequence>
<feature type="compositionally biased region" description="Polar residues" evidence="1">
    <location>
        <begin position="100"/>
        <end position="110"/>
    </location>
</feature>
<evidence type="ECO:0000313" key="2">
    <source>
        <dbReference type="EMBL" id="MQL88425.1"/>
    </source>
</evidence>
<feature type="region of interest" description="Disordered" evidence="1">
    <location>
        <begin position="188"/>
        <end position="219"/>
    </location>
</feature>
<proteinExistence type="predicted"/>
<feature type="region of interest" description="Disordered" evidence="1">
    <location>
        <begin position="98"/>
        <end position="124"/>
    </location>
</feature>
<dbReference type="PANTHER" id="PTHR33601">
    <property type="entry name" value="PROTEIN LITTLE ZIPPER 4"/>
    <property type="match status" value="1"/>
</dbReference>
<evidence type="ECO:0000313" key="3">
    <source>
        <dbReference type="Proteomes" id="UP000652761"/>
    </source>
</evidence>
<evidence type="ECO:0000256" key="1">
    <source>
        <dbReference type="SAM" id="MobiDB-lite"/>
    </source>
</evidence>
<keyword evidence="3" id="KW-1185">Reference proteome</keyword>
<dbReference type="Proteomes" id="UP000652761">
    <property type="component" value="Unassembled WGS sequence"/>
</dbReference>
<organism evidence="2 3">
    <name type="scientific">Colocasia esculenta</name>
    <name type="common">Wild taro</name>
    <name type="synonym">Arum esculentum</name>
    <dbReference type="NCBI Taxonomy" id="4460"/>
    <lineage>
        <taxon>Eukaryota</taxon>
        <taxon>Viridiplantae</taxon>
        <taxon>Streptophyta</taxon>
        <taxon>Embryophyta</taxon>
        <taxon>Tracheophyta</taxon>
        <taxon>Spermatophyta</taxon>
        <taxon>Magnoliopsida</taxon>
        <taxon>Liliopsida</taxon>
        <taxon>Araceae</taxon>
        <taxon>Aroideae</taxon>
        <taxon>Colocasieae</taxon>
        <taxon>Colocasia</taxon>
    </lineage>
</organism>
<name>A0A843UXS3_COLES</name>
<dbReference type="InterPro" id="IPR039312">
    <property type="entry name" value="ZPR"/>
</dbReference>